<keyword evidence="4" id="KW-1185">Reference proteome</keyword>
<feature type="signal peptide" evidence="2">
    <location>
        <begin position="1"/>
        <end position="29"/>
    </location>
</feature>
<evidence type="ECO:0000256" key="2">
    <source>
        <dbReference type="SAM" id="SignalP"/>
    </source>
</evidence>
<evidence type="ECO:0000313" key="4">
    <source>
        <dbReference type="Proteomes" id="UP001377804"/>
    </source>
</evidence>
<gene>
    <name evidence="3" type="ORF">R4Y45_07350</name>
</gene>
<organism evidence="3 4">
    <name type="scientific">Holzapfeliella saturejae</name>
    <dbReference type="NCBI Taxonomy" id="3082953"/>
    <lineage>
        <taxon>Bacteria</taxon>
        <taxon>Bacillati</taxon>
        <taxon>Bacillota</taxon>
        <taxon>Bacilli</taxon>
        <taxon>Lactobacillales</taxon>
        <taxon>Lactobacillaceae</taxon>
        <taxon>Holzapfeliella</taxon>
    </lineage>
</organism>
<dbReference type="Gene3D" id="3.40.10.10">
    <property type="entry name" value="DNA Methylphosphotriester Repair Domain"/>
    <property type="match status" value="1"/>
</dbReference>
<evidence type="ECO:0000313" key="3">
    <source>
        <dbReference type="EMBL" id="MEJ6349035.1"/>
    </source>
</evidence>
<sequence length="256" mass="27885">MKKSHILSGLALASAFIGLSFTKPNTAEAATPDKTATVNYVSGYGIATWGNVQSNANVTGHYLPTNSQWLVNTTVTGANGRSWYLVGNNEWASEQYYDLGNENSSQSLDATITINYKPGLSVNIWTSPAMTGTNGQVKHGADYKTTQRQVVSGKTWYQIGANQWISGDYAKIKNESSRGQKVFSSATTTTPVVNNNQKPTTESTYSPANGKIIANRDSGIYHVPGGRSYDKVKDQNRVYFDTEQQAINAGYRKAKN</sequence>
<dbReference type="RefSeq" id="WP_339970604.1">
    <property type="nucleotide sequence ID" value="NZ_JAWMWG010000006.1"/>
</dbReference>
<dbReference type="Proteomes" id="UP001377804">
    <property type="component" value="Unassembled WGS sequence"/>
</dbReference>
<accession>A0ABU8SJ22</accession>
<dbReference type="EMBL" id="JAWMWG010000006">
    <property type="protein sequence ID" value="MEJ6349035.1"/>
    <property type="molecule type" value="Genomic_DNA"/>
</dbReference>
<feature type="region of interest" description="Disordered" evidence="1">
    <location>
        <begin position="190"/>
        <end position="210"/>
    </location>
</feature>
<keyword evidence="2" id="KW-0732">Signal</keyword>
<evidence type="ECO:0000256" key="1">
    <source>
        <dbReference type="SAM" id="MobiDB-lite"/>
    </source>
</evidence>
<dbReference type="SUPFAM" id="SSF57884">
    <property type="entry name" value="Ada DNA repair protein, N-terminal domain (N-Ada 10)"/>
    <property type="match status" value="1"/>
</dbReference>
<proteinExistence type="predicted"/>
<feature type="compositionally biased region" description="Polar residues" evidence="1">
    <location>
        <begin position="190"/>
        <end position="207"/>
    </location>
</feature>
<comment type="caution">
    <text evidence="3">The sequence shown here is derived from an EMBL/GenBank/DDBJ whole genome shotgun (WGS) entry which is preliminary data.</text>
</comment>
<feature type="chain" id="PRO_5046395078" evidence="2">
    <location>
        <begin position="30"/>
        <end position="256"/>
    </location>
</feature>
<dbReference type="InterPro" id="IPR035451">
    <property type="entry name" value="Ada-like_dom_sf"/>
</dbReference>
<protein>
    <submittedName>
        <fullName evidence="3">SLAP domain-containing protein</fullName>
    </submittedName>
</protein>
<name>A0ABU8SJ22_9LACO</name>
<reference evidence="3 4" key="1">
    <citation type="submission" date="2023-10" db="EMBL/GenBank/DDBJ databases">
        <title>Holzapfeliella saturejae sp. nov. isolated from Satureja montana flowers.</title>
        <authorList>
            <person name="Alcantara C."/>
            <person name="Zuniga M."/>
            <person name="Landete J.M."/>
            <person name="Monedero V."/>
        </authorList>
    </citation>
    <scope>NUCLEOTIDE SEQUENCE [LARGE SCALE GENOMIC DNA]</scope>
    <source>
        <strain evidence="3 4">He02</strain>
    </source>
</reference>